<protein>
    <recommendedName>
        <fullName evidence="9">Radical SAM core domain-containing protein</fullName>
    </recommendedName>
</protein>
<dbReference type="GO" id="GO:0016740">
    <property type="term" value="F:transferase activity"/>
    <property type="evidence" value="ECO:0007669"/>
    <property type="project" value="TreeGrafter"/>
</dbReference>
<name>U7VCS4_9FUSO</name>
<keyword evidence="4 7" id="KW-0408">Iron</keyword>
<evidence type="ECO:0000313" key="10">
    <source>
        <dbReference type="EMBL" id="ERT69330.1"/>
    </source>
</evidence>
<dbReference type="eggNOG" id="COG0502">
    <property type="taxonomic scope" value="Bacteria"/>
</dbReference>
<evidence type="ECO:0000256" key="3">
    <source>
        <dbReference type="ARBA" id="ARBA00022723"/>
    </source>
</evidence>
<gene>
    <name evidence="10" type="ORF">HMPREF0202_00839</name>
</gene>
<dbReference type="PROSITE" id="PS51918">
    <property type="entry name" value="RADICAL_SAM"/>
    <property type="match status" value="1"/>
</dbReference>
<dbReference type="Proteomes" id="UP000017081">
    <property type="component" value="Unassembled WGS sequence"/>
</dbReference>
<dbReference type="PANTHER" id="PTHR43726:SF1">
    <property type="entry name" value="BIOTIN SYNTHASE"/>
    <property type="match status" value="1"/>
</dbReference>
<keyword evidence="1 7" id="KW-0004">4Fe-4S</keyword>
<evidence type="ECO:0000256" key="4">
    <source>
        <dbReference type="ARBA" id="ARBA00023004"/>
    </source>
</evidence>
<dbReference type="AlphaFoldDB" id="U7VCS4"/>
<feature type="domain" description="Radical SAM core" evidence="9">
    <location>
        <begin position="48"/>
        <end position="285"/>
    </location>
</feature>
<feature type="binding site" evidence="7">
    <location>
        <position position="62"/>
    </location>
    <ligand>
        <name>[4Fe-4S] cluster</name>
        <dbReference type="ChEBI" id="CHEBI:49883"/>
        <note>4Fe-4S-S-AdoMet</note>
    </ligand>
</feature>
<keyword evidence="3" id="KW-0479">Metal-binding</keyword>
<dbReference type="SFLD" id="SFLDS00029">
    <property type="entry name" value="Radical_SAM"/>
    <property type="match status" value="1"/>
</dbReference>
<evidence type="ECO:0000256" key="1">
    <source>
        <dbReference type="ARBA" id="ARBA00022485"/>
    </source>
</evidence>
<keyword evidence="11" id="KW-1185">Reference proteome</keyword>
<dbReference type="EMBL" id="AXZF01000029">
    <property type="protein sequence ID" value="ERT69330.1"/>
    <property type="molecule type" value="Genomic_DNA"/>
</dbReference>
<feature type="binding site" evidence="7">
    <location>
        <position position="69"/>
    </location>
    <ligand>
        <name>[4Fe-4S] cluster</name>
        <dbReference type="ChEBI" id="CHEBI:49883"/>
        <note>4Fe-4S-S-AdoMet</note>
    </ligand>
</feature>
<dbReference type="SFLD" id="SFLDF00348">
    <property type="entry name" value="FeFe_hydrogenase_maturase_(Hyd"/>
    <property type="match status" value="1"/>
</dbReference>
<dbReference type="GO" id="GO:0046872">
    <property type="term" value="F:metal ion binding"/>
    <property type="evidence" value="ECO:0007669"/>
    <property type="project" value="UniProtKB-KW"/>
</dbReference>
<dbReference type="CDD" id="cd01335">
    <property type="entry name" value="Radical_SAM"/>
    <property type="match status" value="1"/>
</dbReference>
<keyword evidence="2 7" id="KW-0949">S-adenosyl-L-methionine</keyword>
<comment type="cofactor">
    <cofactor evidence="6">
        <name>[2Fe-2S] cluster</name>
        <dbReference type="ChEBI" id="CHEBI:190135"/>
    </cofactor>
</comment>
<evidence type="ECO:0000259" key="9">
    <source>
        <dbReference type="PROSITE" id="PS51918"/>
    </source>
</evidence>
<dbReference type="HOGENOM" id="CLU_033172_0_1_0"/>
<dbReference type="PATRIC" id="fig|1319815.3.peg.807"/>
<feature type="binding site" evidence="7">
    <location>
        <position position="66"/>
    </location>
    <ligand>
        <name>[4Fe-4S] cluster</name>
        <dbReference type="ChEBI" id="CHEBI:49883"/>
        <note>4Fe-4S-S-AdoMet</note>
    </ligand>
</feature>
<dbReference type="InterPro" id="IPR058240">
    <property type="entry name" value="rSAM_sf"/>
</dbReference>
<dbReference type="PIRSF" id="PIRSF004762">
    <property type="entry name" value="CHP00423"/>
    <property type="match status" value="1"/>
</dbReference>
<evidence type="ECO:0000256" key="7">
    <source>
        <dbReference type="PIRSR" id="PIRSR004762-1"/>
    </source>
</evidence>
<dbReference type="STRING" id="1319815.HMPREF0202_00839"/>
<feature type="binding site" evidence="8">
    <location>
        <position position="137"/>
    </location>
    <ligand>
        <name>(3R)-3-methyl-D-ornithine</name>
        <dbReference type="ChEBI" id="CHEBI:64642"/>
    </ligand>
</feature>
<sequence>MRYLIDKLSIKNDLSQEELEVLLTNLTEEDRDYLIDKAYEVRKQYYGNTVFFRGLIEISNICKCDCFYCGIRASNKKASRYRLSKEEILECCYRGYSLGYRTFVFQGGEDSYFSDELLESIIKTLKGKYSDIAITLSLGERGEESFKRLYEAGADRYLLRHETVNEKLYKELHPNMSLDNRKKCLEYLKEIGYQVGSGFLIGLPGLKLTDYAKDLIFLKKLKPHMVGIGPFIPHEDTPLKNENGGTAYDTITLLAIIRLLLPDVLLPATTALGTIDPKGREKGFKAGANVIMPNLSPMECRKKYALYNGKVFLGKESAEEKLKIENSILEAGFQPVLTRGDNVRWKRK</sequence>
<dbReference type="InterPro" id="IPR034422">
    <property type="entry name" value="HydE/PylB-like"/>
</dbReference>
<comment type="caution">
    <text evidence="10">The sequence shown here is derived from an EMBL/GenBank/DDBJ whole genome shotgun (WGS) entry which is preliminary data.</text>
</comment>
<reference evidence="10 11" key="1">
    <citation type="submission" date="2013-08" db="EMBL/GenBank/DDBJ databases">
        <authorList>
            <person name="Weinstock G."/>
            <person name="Sodergren E."/>
            <person name="Wylie T."/>
            <person name="Fulton L."/>
            <person name="Fulton R."/>
            <person name="Fronick C."/>
            <person name="O'Laughlin M."/>
            <person name="Godfrey J."/>
            <person name="Miner T."/>
            <person name="Herter B."/>
            <person name="Appelbaum E."/>
            <person name="Cordes M."/>
            <person name="Lek S."/>
            <person name="Wollam A."/>
            <person name="Pepin K.H."/>
            <person name="Palsikar V.B."/>
            <person name="Mitreva M."/>
            <person name="Wilson R.K."/>
        </authorList>
    </citation>
    <scope>NUCLEOTIDE SEQUENCE [LARGE SCALE GENOMIC DNA]</scope>
    <source>
        <strain evidence="10 11">ATCC BAA-474</strain>
    </source>
</reference>
<comment type="cofactor">
    <cofactor evidence="7">
        <name>[4Fe-4S] cluster</name>
        <dbReference type="ChEBI" id="CHEBI:49883"/>
    </cofactor>
    <text evidence="7">Binds 1 [4Fe-4S] cluster. The cluster is coordinated with 3 cysteines and an exchangeable S-adenosyl-L-methionine.</text>
</comment>
<dbReference type="InterPro" id="IPR006638">
    <property type="entry name" value="Elp3/MiaA/NifB-like_rSAM"/>
</dbReference>
<proteinExistence type="predicted"/>
<dbReference type="Gene3D" id="3.20.20.70">
    <property type="entry name" value="Aldolase class I"/>
    <property type="match status" value="1"/>
</dbReference>
<evidence type="ECO:0000256" key="5">
    <source>
        <dbReference type="ARBA" id="ARBA00023014"/>
    </source>
</evidence>
<evidence type="ECO:0000256" key="6">
    <source>
        <dbReference type="ARBA" id="ARBA00034078"/>
    </source>
</evidence>
<dbReference type="GO" id="GO:0044272">
    <property type="term" value="P:sulfur compound biosynthetic process"/>
    <property type="evidence" value="ECO:0007669"/>
    <property type="project" value="UniProtKB-ARBA"/>
</dbReference>
<dbReference type="InterPro" id="IPR010722">
    <property type="entry name" value="BATS_dom"/>
</dbReference>
<dbReference type="NCBIfam" id="TIGR03956">
    <property type="entry name" value="rSAM_HydE"/>
    <property type="match status" value="1"/>
</dbReference>
<keyword evidence="5 7" id="KW-0411">Iron-sulfur</keyword>
<dbReference type="SFLD" id="SFLDG01280">
    <property type="entry name" value="HydE/PylB-like"/>
    <property type="match status" value="1"/>
</dbReference>
<dbReference type="RefSeq" id="WP_023050384.1">
    <property type="nucleotide sequence ID" value="NZ_CP173062.2"/>
</dbReference>
<accession>U7VCS4</accession>
<dbReference type="SMART" id="SM00729">
    <property type="entry name" value="Elp3"/>
    <property type="match status" value="1"/>
</dbReference>
<feature type="binding site" evidence="8">
    <location>
        <position position="181"/>
    </location>
    <ligand>
        <name>S-adenosyl-L-methionine</name>
        <dbReference type="ChEBI" id="CHEBI:59789"/>
    </ligand>
</feature>
<dbReference type="GO" id="GO:0042364">
    <property type="term" value="P:water-soluble vitamin biosynthetic process"/>
    <property type="evidence" value="ECO:0007669"/>
    <property type="project" value="UniProtKB-ARBA"/>
</dbReference>
<evidence type="ECO:0000256" key="8">
    <source>
        <dbReference type="PIRSR" id="PIRSR004762-2"/>
    </source>
</evidence>
<dbReference type="SFLD" id="SFLDG01060">
    <property type="entry name" value="BATS_domain_containing"/>
    <property type="match status" value="1"/>
</dbReference>
<dbReference type="GO" id="GO:0051539">
    <property type="term" value="F:4 iron, 4 sulfur cluster binding"/>
    <property type="evidence" value="ECO:0007669"/>
    <property type="project" value="UniProtKB-KW"/>
</dbReference>
<feature type="binding site" evidence="8">
    <location>
        <position position="162"/>
    </location>
    <ligand>
        <name>S-adenosyl-L-methionine</name>
        <dbReference type="ChEBI" id="CHEBI:59789"/>
    </ligand>
</feature>
<dbReference type="InterPro" id="IPR024021">
    <property type="entry name" value="FeFe-hyd_HydE_rSAM"/>
</dbReference>
<evidence type="ECO:0000313" key="11">
    <source>
        <dbReference type="Proteomes" id="UP000017081"/>
    </source>
</evidence>
<dbReference type="Pfam" id="PF04055">
    <property type="entry name" value="Radical_SAM"/>
    <property type="match status" value="1"/>
</dbReference>
<dbReference type="PANTHER" id="PTHR43726">
    <property type="entry name" value="3-METHYLORNITHINE SYNTHASE"/>
    <property type="match status" value="1"/>
</dbReference>
<dbReference type="SUPFAM" id="SSF102114">
    <property type="entry name" value="Radical SAM enzymes"/>
    <property type="match status" value="1"/>
</dbReference>
<evidence type="ECO:0000256" key="2">
    <source>
        <dbReference type="ARBA" id="ARBA00022691"/>
    </source>
</evidence>
<dbReference type="SMART" id="SM00876">
    <property type="entry name" value="BATS"/>
    <property type="match status" value="1"/>
</dbReference>
<dbReference type="InterPro" id="IPR007197">
    <property type="entry name" value="rSAM"/>
</dbReference>
<dbReference type="InterPro" id="IPR013785">
    <property type="entry name" value="Aldolase_TIM"/>
</dbReference>
<organism evidence="10 11">
    <name type="scientific">Cetobacterium somerae ATCC BAA-474</name>
    <dbReference type="NCBI Taxonomy" id="1319815"/>
    <lineage>
        <taxon>Bacteria</taxon>
        <taxon>Fusobacteriati</taxon>
        <taxon>Fusobacteriota</taxon>
        <taxon>Fusobacteriia</taxon>
        <taxon>Fusobacteriales</taxon>
        <taxon>Fusobacteriaceae</taxon>
        <taxon>Cetobacterium</taxon>
    </lineage>
</organism>
<dbReference type="SFLD" id="SFLDG01082">
    <property type="entry name" value="B12-binding_domain_containing"/>
    <property type="match status" value="1"/>
</dbReference>